<name>A0A172TW09_9BACT</name>
<feature type="transmembrane region" description="Helical" evidence="1">
    <location>
        <begin position="92"/>
        <end position="114"/>
    </location>
</feature>
<organism evidence="2 3">
    <name type="scientific">Flavisolibacter tropicus</name>
    <dbReference type="NCBI Taxonomy" id="1492898"/>
    <lineage>
        <taxon>Bacteria</taxon>
        <taxon>Pseudomonadati</taxon>
        <taxon>Bacteroidota</taxon>
        <taxon>Chitinophagia</taxon>
        <taxon>Chitinophagales</taxon>
        <taxon>Chitinophagaceae</taxon>
        <taxon>Flavisolibacter</taxon>
    </lineage>
</organism>
<dbReference type="KEGG" id="fla:SY85_12985"/>
<keyword evidence="1" id="KW-0812">Transmembrane</keyword>
<accession>A0A172TW09</accession>
<dbReference type="STRING" id="1492898.SY85_12985"/>
<protein>
    <recommendedName>
        <fullName evidence="4">DUF1440 domain-containing protein</fullName>
    </recommendedName>
</protein>
<evidence type="ECO:0008006" key="4">
    <source>
        <dbReference type="Google" id="ProtNLM"/>
    </source>
</evidence>
<keyword evidence="1" id="KW-1133">Transmembrane helix</keyword>
<evidence type="ECO:0000256" key="1">
    <source>
        <dbReference type="SAM" id="Phobius"/>
    </source>
</evidence>
<feature type="transmembrane region" description="Helical" evidence="1">
    <location>
        <begin position="126"/>
        <end position="145"/>
    </location>
</feature>
<keyword evidence="3" id="KW-1185">Reference proteome</keyword>
<reference evidence="3" key="1">
    <citation type="submission" date="2015-01" db="EMBL/GenBank/DDBJ databases">
        <title>Flavisolibacter sp./LCS9/ whole genome sequencing.</title>
        <authorList>
            <person name="Kim M.K."/>
            <person name="Srinivasan S."/>
            <person name="Lee J.-J."/>
        </authorList>
    </citation>
    <scope>NUCLEOTIDE SEQUENCE [LARGE SCALE GENOMIC DNA]</scope>
    <source>
        <strain evidence="3">LCS9</strain>
    </source>
</reference>
<keyword evidence="1" id="KW-0472">Membrane</keyword>
<dbReference type="AlphaFoldDB" id="A0A172TW09"/>
<evidence type="ECO:0000313" key="3">
    <source>
        <dbReference type="Proteomes" id="UP000077177"/>
    </source>
</evidence>
<dbReference type="RefSeq" id="WP_066405156.1">
    <property type="nucleotide sequence ID" value="NZ_CP011390.1"/>
</dbReference>
<gene>
    <name evidence="2" type="ORF">SY85_12985</name>
</gene>
<feature type="transmembrane region" description="Helical" evidence="1">
    <location>
        <begin position="59"/>
        <end position="80"/>
    </location>
</feature>
<evidence type="ECO:0000313" key="2">
    <source>
        <dbReference type="EMBL" id="ANE51291.1"/>
    </source>
</evidence>
<dbReference type="EMBL" id="CP011390">
    <property type="protein sequence ID" value="ANE51291.1"/>
    <property type="molecule type" value="Genomic_DNA"/>
</dbReference>
<dbReference type="Proteomes" id="UP000077177">
    <property type="component" value="Chromosome"/>
</dbReference>
<reference evidence="2 3" key="2">
    <citation type="journal article" date="2016" name="Int. J. Syst. Evol. Microbiol.">
        <title>Flavisolibacter tropicus sp. nov., isolated from tropical soil.</title>
        <authorList>
            <person name="Lee J.J."/>
            <person name="Kang M.S."/>
            <person name="Kim G.S."/>
            <person name="Lee C.S."/>
            <person name="Lim S."/>
            <person name="Lee J."/>
            <person name="Roh S.H."/>
            <person name="Kang H."/>
            <person name="Ha J.M."/>
            <person name="Bae S."/>
            <person name="Jung H.Y."/>
            <person name="Kim M.K."/>
        </authorList>
    </citation>
    <scope>NUCLEOTIDE SEQUENCE [LARGE SCALE GENOMIC DNA]</scope>
    <source>
        <strain evidence="2 3">LCS9</strain>
    </source>
</reference>
<feature type="transmembrane region" description="Helical" evidence="1">
    <location>
        <begin position="12"/>
        <end position="29"/>
    </location>
</feature>
<dbReference type="OrthoDB" id="7564746at2"/>
<proteinExistence type="predicted"/>
<sequence>MHRFNLKPLKAGLIVGTLDISAAFLYYFIRTGNNPLRVLTFVASGIFGKAAFAGGAEMMVAGLVFHYIIATTFAFIFFWLFSRIDGLRKIGLLSGIVYGIIVWMIMNLIVVPLSNVSRPPFRWDGALINMLILIVCIGIPLSLMAKSYYKKRSVVLHA</sequence>